<comment type="caution">
    <text evidence="6">The sequence shown here is derived from an EMBL/GenBank/DDBJ whole genome shotgun (WGS) entry which is preliminary data.</text>
</comment>
<keyword evidence="7" id="KW-1185">Reference proteome</keyword>
<dbReference type="InterPro" id="IPR000551">
    <property type="entry name" value="MerR-type_HTH_dom"/>
</dbReference>
<dbReference type="InterPro" id="IPR036244">
    <property type="entry name" value="TipA-like_antibiotic-bd"/>
</dbReference>
<dbReference type="SUPFAM" id="SSF89082">
    <property type="entry name" value="Antibiotic binding domain of TipA-like multidrug resistance regulators"/>
    <property type="match status" value="1"/>
</dbReference>
<organism evidence="6 7">
    <name type="scientific">Nocardia jinanensis</name>
    <dbReference type="NCBI Taxonomy" id="382504"/>
    <lineage>
        <taxon>Bacteria</taxon>
        <taxon>Bacillati</taxon>
        <taxon>Actinomycetota</taxon>
        <taxon>Actinomycetes</taxon>
        <taxon>Mycobacteriales</taxon>
        <taxon>Nocardiaceae</taxon>
        <taxon>Nocardia</taxon>
    </lineage>
</organism>
<gene>
    <name evidence="6" type="ORF">GCM10011588_21220</name>
</gene>
<evidence type="ECO:0000259" key="5">
    <source>
        <dbReference type="PROSITE" id="PS50937"/>
    </source>
</evidence>
<proteinExistence type="predicted"/>
<dbReference type="SUPFAM" id="SSF46955">
    <property type="entry name" value="Putative DNA-binding domain"/>
    <property type="match status" value="1"/>
</dbReference>
<reference evidence="6" key="2">
    <citation type="submission" date="2020-09" db="EMBL/GenBank/DDBJ databases">
        <authorList>
            <person name="Sun Q."/>
            <person name="Zhou Y."/>
        </authorList>
    </citation>
    <scope>NUCLEOTIDE SEQUENCE</scope>
    <source>
        <strain evidence="6">CGMCC 4.3508</strain>
    </source>
</reference>
<evidence type="ECO:0000256" key="2">
    <source>
        <dbReference type="ARBA" id="ARBA00023125"/>
    </source>
</evidence>
<protein>
    <submittedName>
        <fullName evidence="6">MerR family transcriptional regulator</fullName>
    </submittedName>
</protein>
<feature type="domain" description="HTH merR-type" evidence="5">
    <location>
        <begin position="14"/>
        <end position="81"/>
    </location>
</feature>
<dbReference type="GO" id="GO:0003700">
    <property type="term" value="F:DNA-binding transcription factor activity"/>
    <property type="evidence" value="ECO:0007669"/>
    <property type="project" value="InterPro"/>
</dbReference>
<evidence type="ECO:0000313" key="7">
    <source>
        <dbReference type="Proteomes" id="UP000638263"/>
    </source>
</evidence>
<dbReference type="Gene3D" id="1.10.1660.10">
    <property type="match status" value="1"/>
</dbReference>
<keyword evidence="3" id="KW-0010">Activator</keyword>
<evidence type="ECO:0000256" key="3">
    <source>
        <dbReference type="ARBA" id="ARBA00023159"/>
    </source>
</evidence>
<reference evidence="6" key="1">
    <citation type="journal article" date="2014" name="Int. J. Syst. Evol. Microbiol.">
        <title>Complete genome sequence of Corynebacterium casei LMG S-19264T (=DSM 44701T), isolated from a smear-ripened cheese.</title>
        <authorList>
            <consortium name="US DOE Joint Genome Institute (JGI-PGF)"/>
            <person name="Walter F."/>
            <person name="Albersmeier A."/>
            <person name="Kalinowski J."/>
            <person name="Ruckert C."/>
        </authorList>
    </citation>
    <scope>NUCLEOTIDE SEQUENCE</scope>
    <source>
        <strain evidence="6">CGMCC 4.3508</strain>
    </source>
</reference>
<dbReference type="Proteomes" id="UP000638263">
    <property type="component" value="Unassembled WGS sequence"/>
</dbReference>
<dbReference type="PANTHER" id="PTHR30204">
    <property type="entry name" value="REDOX-CYCLING DRUG-SENSING TRANSCRIPTIONAL ACTIVATOR SOXR"/>
    <property type="match status" value="1"/>
</dbReference>
<evidence type="ECO:0000313" key="6">
    <source>
        <dbReference type="EMBL" id="GGL06525.1"/>
    </source>
</evidence>
<sequence length="269" mass="29894">MCGDIHFGSEPGRTVGAVAELLGLTVRALHHWDDIGLVRPSARSAAGYRLYTAADLTRLERVLVYRKLDLPLEEIGRLLDTPATAAESLREQRERIRARTARLERTAQSLDRLLEARESGILLSAEQQIRLFGEQWQPSWAGEARARWGDTAQWAQYAERAANRDAADWQRIAEDVRALEVDLAAARRAGVLPGSAAADALAERHRASIGVYFDCTVEMHVCLGRRYVEDTQMCAYYDGIEPGLAGWLRAVIEANARARGVDPATATWE</sequence>
<dbReference type="Pfam" id="PF13411">
    <property type="entry name" value="MerR_1"/>
    <property type="match status" value="1"/>
</dbReference>
<dbReference type="GO" id="GO:0003677">
    <property type="term" value="F:DNA binding"/>
    <property type="evidence" value="ECO:0007669"/>
    <property type="project" value="UniProtKB-KW"/>
</dbReference>
<name>A0A917RGX4_9NOCA</name>
<keyword evidence="1" id="KW-0805">Transcription regulation</keyword>
<dbReference type="InterPro" id="IPR047057">
    <property type="entry name" value="MerR_fam"/>
</dbReference>
<dbReference type="Gene3D" id="1.10.490.50">
    <property type="entry name" value="Antibiotic binding domain of TipA-like multidrug resistance regulators"/>
    <property type="match status" value="1"/>
</dbReference>
<evidence type="ECO:0000256" key="1">
    <source>
        <dbReference type="ARBA" id="ARBA00023015"/>
    </source>
</evidence>
<dbReference type="AlphaFoldDB" id="A0A917RGX4"/>
<evidence type="ECO:0000256" key="4">
    <source>
        <dbReference type="ARBA" id="ARBA00023163"/>
    </source>
</evidence>
<dbReference type="PROSITE" id="PS50937">
    <property type="entry name" value="HTH_MERR_2"/>
    <property type="match status" value="1"/>
</dbReference>
<dbReference type="RefSeq" id="WP_199804946.1">
    <property type="nucleotide sequence ID" value="NZ_BMMH01000003.1"/>
</dbReference>
<dbReference type="InterPro" id="IPR012925">
    <property type="entry name" value="TipAS_dom"/>
</dbReference>
<dbReference type="CDD" id="cd01106">
    <property type="entry name" value="HTH_TipAL-Mta"/>
    <property type="match status" value="1"/>
</dbReference>
<keyword evidence="4" id="KW-0804">Transcription</keyword>
<dbReference type="EMBL" id="BMMH01000003">
    <property type="protein sequence ID" value="GGL06525.1"/>
    <property type="molecule type" value="Genomic_DNA"/>
</dbReference>
<dbReference type="SMART" id="SM00422">
    <property type="entry name" value="HTH_MERR"/>
    <property type="match status" value="1"/>
</dbReference>
<dbReference type="PANTHER" id="PTHR30204:SF90">
    <property type="entry name" value="HTH-TYPE TRANSCRIPTIONAL ACTIVATOR MTA"/>
    <property type="match status" value="1"/>
</dbReference>
<dbReference type="InterPro" id="IPR009061">
    <property type="entry name" value="DNA-bd_dom_put_sf"/>
</dbReference>
<accession>A0A917RGX4</accession>
<dbReference type="PROSITE" id="PS00552">
    <property type="entry name" value="HTH_MERR_1"/>
    <property type="match status" value="1"/>
</dbReference>
<keyword evidence="2" id="KW-0238">DNA-binding</keyword>
<dbReference type="Pfam" id="PF07739">
    <property type="entry name" value="TipAS"/>
    <property type="match status" value="1"/>
</dbReference>